<organism evidence="1 2">
    <name type="scientific">Aneurinibacillus thermoaerophilus</name>
    <dbReference type="NCBI Taxonomy" id="143495"/>
    <lineage>
        <taxon>Bacteria</taxon>
        <taxon>Bacillati</taxon>
        <taxon>Bacillota</taxon>
        <taxon>Bacilli</taxon>
        <taxon>Bacillales</taxon>
        <taxon>Paenibacillaceae</taxon>
        <taxon>Aneurinibacillus group</taxon>
        <taxon>Aneurinibacillus</taxon>
    </lineage>
</organism>
<dbReference type="Proteomes" id="UP000198956">
    <property type="component" value="Unassembled WGS sequence"/>
</dbReference>
<protein>
    <submittedName>
        <fullName evidence="1">Uncharacterized protein</fullName>
    </submittedName>
</protein>
<dbReference type="AlphaFoldDB" id="A0A1G8FMH5"/>
<sequence length="42" mass="4883">MKCRDCGARITKKTAQKNIGKCNKCKKIDIKIAKEMKKVRSW</sequence>
<dbReference type="EMBL" id="FNDE01000074">
    <property type="protein sequence ID" value="SDH83360.1"/>
    <property type="molecule type" value="Genomic_DNA"/>
</dbReference>
<reference evidence="1 2" key="1">
    <citation type="submission" date="2016-10" db="EMBL/GenBank/DDBJ databases">
        <authorList>
            <person name="de Groot N.N."/>
        </authorList>
    </citation>
    <scope>NUCLEOTIDE SEQUENCE [LARGE SCALE GENOMIC DNA]</scope>
    <source>
        <strain evidence="1 2">L 420-91</strain>
    </source>
</reference>
<proteinExistence type="predicted"/>
<gene>
    <name evidence="1" type="ORF">SAMN04489735_10744</name>
</gene>
<name>A0A1G8FMH5_ANETH</name>
<accession>A0A1G8FMH5</accession>
<evidence type="ECO:0000313" key="1">
    <source>
        <dbReference type="EMBL" id="SDH83360.1"/>
    </source>
</evidence>
<evidence type="ECO:0000313" key="2">
    <source>
        <dbReference type="Proteomes" id="UP000198956"/>
    </source>
</evidence>